<reference evidence="4" key="3">
    <citation type="journal article" date="2019" name="Int. J. Syst. Evol. Microbiol.">
        <title>The Global Catalogue of Microorganisms (GCM) 10K type strain sequencing project: providing services to taxonomists for standard genome sequencing and annotation.</title>
        <authorList>
            <consortium name="The Broad Institute Genomics Platform"/>
            <consortium name="The Broad Institute Genome Sequencing Center for Infectious Disease"/>
            <person name="Wu L."/>
            <person name="Ma J."/>
        </authorList>
    </citation>
    <scope>NUCLEOTIDE SEQUENCE [LARGE SCALE GENOMIC DNA]</scope>
    <source>
        <strain evidence="4">CCM 8490</strain>
    </source>
</reference>
<reference evidence="1" key="4">
    <citation type="submission" date="2024-05" db="EMBL/GenBank/DDBJ databases">
        <authorList>
            <person name="Sun Q."/>
            <person name="Sedlacek I."/>
        </authorList>
    </citation>
    <scope>NUCLEOTIDE SEQUENCE</scope>
    <source>
        <strain evidence="1">CCM 8490</strain>
    </source>
</reference>
<organism evidence="2 3">
    <name type="scientific">Epilithonimonas arachidiradicis</name>
    <dbReference type="NCBI Taxonomy" id="1617282"/>
    <lineage>
        <taxon>Bacteria</taxon>
        <taxon>Pseudomonadati</taxon>
        <taxon>Bacteroidota</taxon>
        <taxon>Flavobacteriia</taxon>
        <taxon>Flavobacteriales</taxon>
        <taxon>Weeksellaceae</taxon>
        <taxon>Chryseobacterium group</taxon>
        <taxon>Epilithonimonas</taxon>
    </lineage>
</organism>
<dbReference type="EMBL" id="BMCW01000001">
    <property type="protein sequence ID" value="GGG47122.1"/>
    <property type="molecule type" value="Genomic_DNA"/>
</dbReference>
<dbReference type="Proteomes" id="UP000285906">
    <property type="component" value="Unassembled WGS sequence"/>
</dbReference>
<reference evidence="1" key="1">
    <citation type="journal article" date="2014" name="Int. J. Syst. Evol. Microbiol.">
        <title>Complete genome of a new Firmicutes species belonging to the dominant human colonic microbiota ('Ruminococcus bicirculans') reveals two chromosomes and a selective capacity to utilize plant glucans.</title>
        <authorList>
            <consortium name="NISC Comparative Sequencing Program"/>
            <person name="Wegmann U."/>
            <person name="Louis P."/>
            <person name="Goesmann A."/>
            <person name="Henrissat B."/>
            <person name="Duncan S.H."/>
            <person name="Flint H.J."/>
        </authorList>
    </citation>
    <scope>NUCLEOTIDE SEQUENCE</scope>
    <source>
        <strain evidence="1">CCM 8490</strain>
    </source>
</reference>
<evidence type="ECO:0008006" key="5">
    <source>
        <dbReference type="Google" id="ProtNLM"/>
    </source>
</evidence>
<evidence type="ECO:0000313" key="4">
    <source>
        <dbReference type="Proteomes" id="UP000658202"/>
    </source>
</evidence>
<gene>
    <name evidence="2" type="ORF">BXY58_0601</name>
    <name evidence="1" type="ORF">GCM10007332_05760</name>
</gene>
<accession>A0A420DE07</accession>
<dbReference type="EMBL" id="RAQH01000001">
    <property type="protein sequence ID" value="RKE90016.1"/>
    <property type="molecule type" value="Genomic_DNA"/>
</dbReference>
<evidence type="ECO:0000313" key="2">
    <source>
        <dbReference type="EMBL" id="RKE90016.1"/>
    </source>
</evidence>
<keyword evidence="4" id="KW-1185">Reference proteome</keyword>
<evidence type="ECO:0000313" key="1">
    <source>
        <dbReference type="EMBL" id="GGG47122.1"/>
    </source>
</evidence>
<comment type="caution">
    <text evidence="2">The sequence shown here is derived from an EMBL/GenBank/DDBJ whole genome shotgun (WGS) entry which is preliminary data.</text>
</comment>
<dbReference type="Proteomes" id="UP000658202">
    <property type="component" value="Unassembled WGS sequence"/>
</dbReference>
<sequence length="517" mass="59688">MTATEFKTALENFKLKSKMIKELTFNSIVAETSEQQEERIKFLLKPENYTKFFDYYFGVGVSLSLADAPCADFHQSSYERIFDDPFVVQLRKWYRGSAKSIHTNVGNICHLKENNEVYFGLLVGRNQDFANLLLSDLQTHLQYNEKYIKDFGMQVNYGNWSDGEFQTNDGRIFKGLGLNQPFRGLRLGAHRIDFASIDDCEDRKQAKNQILIQENTEKVTGDLGKAFHLRRGRMVVPNNYIVKNGLIDGIKEAYKNSIHFDESIVNLSDEKGNPSWHQRLSKQDVITINKKTDYYTSQREDYNNPIEKGKLFKAEWLKYVDVPTETIWDGVIAHWDLSYTRNGDFKACAVVGFKAGKAYILDVFCRQCDLPEAMEWHYAKMREYAMKGVSILSFYDATVSQAAIFQTAWLSAAERERFASVPLPNHQNSDKHIRIEATLTDVFFNKLLAIKKELKDTSDWETAQEQILSFEKGTKAHDDFPDTLENAVRLGRTYFGYSDNQSTSSKPMIGKKKRRRI</sequence>
<evidence type="ECO:0000313" key="3">
    <source>
        <dbReference type="Proteomes" id="UP000285906"/>
    </source>
</evidence>
<dbReference type="OrthoDB" id="1327410at2"/>
<name>A0A420DE07_9FLAO</name>
<dbReference type="AlphaFoldDB" id="A0A420DE07"/>
<dbReference type="RefSeq" id="WP_120212296.1">
    <property type="nucleotide sequence ID" value="NZ_BMCW01000001.1"/>
</dbReference>
<protein>
    <recommendedName>
        <fullName evidence="5">Phage terminase large subunit-like protein</fullName>
    </recommendedName>
</protein>
<proteinExistence type="predicted"/>
<reference evidence="2 3" key="2">
    <citation type="submission" date="2018-09" db="EMBL/GenBank/DDBJ databases">
        <title>Genomic Encyclopedia of Archaeal and Bacterial Type Strains, Phase II (KMG-II): from individual species to whole genera.</title>
        <authorList>
            <person name="Goeker M."/>
        </authorList>
    </citation>
    <scope>NUCLEOTIDE SEQUENCE [LARGE SCALE GENOMIC DNA]</scope>
    <source>
        <strain evidence="2 3">DSM 27620</strain>
    </source>
</reference>